<dbReference type="PROSITE" id="PS50835">
    <property type="entry name" value="IG_LIKE"/>
    <property type="match status" value="1"/>
</dbReference>
<dbReference type="Gene3D" id="2.60.40.10">
    <property type="entry name" value="Immunoglobulins"/>
    <property type="match status" value="1"/>
</dbReference>
<evidence type="ECO:0000313" key="7">
    <source>
        <dbReference type="EMBL" id="KAF7708272.1"/>
    </source>
</evidence>
<dbReference type="Pfam" id="PF13927">
    <property type="entry name" value="Ig_3"/>
    <property type="match status" value="1"/>
</dbReference>
<feature type="domain" description="Ig-like" evidence="6">
    <location>
        <begin position="114"/>
        <end position="194"/>
    </location>
</feature>
<dbReference type="InterPro" id="IPR036179">
    <property type="entry name" value="Ig-like_dom_sf"/>
</dbReference>
<comment type="caution">
    <text evidence="7">The sequence shown here is derived from an EMBL/GenBank/DDBJ whole genome shotgun (WGS) entry which is preliminary data.</text>
</comment>
<accession>A0A8T0BLW9</accession>
<dbReference type="InterPro" id="IPR003599">
    <property type="entry name" value="Ig_sub"/>
</dbReference>
<evidence type="ECO:0000256" key="4">
    <source>
        <dbReference type="ARBA" id="ARBA00023319"/>
    </source>
</evidence>
<evidence type="ECO:0000256" key="2">
    <source>
        <dbReference type="ARBA" id="ARBA00023157"/>
    </source>
</evidence>
<dbReference type="SMART" id="SM00409">
    <property type="entry name" value="IG"/>
    <property type="match status" value="1"/>
</dbReference>
<keyword evidence="4" id="KW-0393">Immunoglobulin domain</keyword>
<dbReference type="InterPro" id="IPR003598">
    <property type="entry name" value="Ig_sub2"/>
</dbReference>
<dbReference type="PANTHER" id="PTHR44337">
    <property type="entry name" value="CARCINOEMBRYONIC ANTIGEN-RELATED CELL ADHESION MOLECULE 8"/>
    <property type="match status" value="1"/>
</dbReference>
<feature type="signal peptide" evidence="5">
    <location>
        <begin position="1"/>
        <end position="19"/>
    </location>
</feature>
<reference evidence="7" key="1">
    <citation type="submission" date="2020-08" db="EMBL/GenBank/DDBJ databases">
        <title>Chromosome-level assembly of Southern catfish (Silurus meridionalis) provides insights into visual adaptation to the nocturnal and benthic lifestyles.</title>
        <authorList>
            <person name="Zhang Y."/>
            <person name="Wang D."/>
            <person name="Peng Z."/>
        </authorList>
    </citation>
    <scope>NUCLEOTIDE SEQUENCE</scope>
    <source>
        <strain evidence="7">SWU-2019-XX</strain>
        <tissue evidence="7">Muscle</tissue>
    </source>
</reference>
<protein>
    <recommendedName>
        <fullName evidence="6">Ig-like domain-containing protein</fullName>
    </recommendedName>
</protein>
<name>A0A8T0BLW9_SILME</name>
<proteinExistence type="predicted"/>
<dbReference type="AlphaFoldDB" id="A0A8T0BLW9"/>
<dbReference type="EMBL" id="JABFDY010000004">
    <property type="protein sequence ID" value="KAF7708272.1"/>
    <property type="molecule type" value="Genomic_DNA"/>
</dbReference>
<evidence type="ECO:0000256" key="1">
    <source>
        <dbReference type="ARBA" id="ARBA00022729"/>
    </source>
</evidence>
<dbReference type="OrthoDB" id="8914035at2759"/>
<dbReference type="InterPro" id="IPR052598">
    <property type="entry name" value="IgSF_CEA-related"/>
</dbReference>
<evidence type="ECO:0000256" key="3">
    <source>
        <dbReference type="ARBA" id="ARBA00023180"/>
    </source>
</evidence>
<evidence type="ECO:0000259" key="6">
    <source>
        <dbReference type="PROSITE" id="PS50835"/>
    </source>
</evidence>
<gene>
    <name evidence="7" type="ORF">HF521_017329</name>
</gene>
<dbReference type="PANTHER" id="PTHR44337:SF20">
    <property type="entry name" value="CARCINOEMBRYONIC ANTIGEN-RELATED CELL ADHESION MOLECULE 5-RELATED"/>
    <property type="match status" value="1"/>
</dbReference>
<dbReference type="InterPro" id="IPR013783">
    <property type="entry name" value="Ig-like_fold"/>
</dbReference>
<dbReference type="InterPro" id="IPR007110">
    <property type="entry name" value="Ig-like_dom"/>
</dbReference>
<sequence length="323" mass="35288">MMLDVNIHIFLTILGLVQVQVVKTSKPQFVQILGPKEVVAGVSAFYECTAVCSHKCNYTWNVKDQTFPGREFTLTENGVDRFVTLQCTVSDEDRKYFVSDVRSVTVINPISVKPSADQSVLNQTPKVGQSFRLTCDGVSRPVAITWLKDGATLKLNSRMSLSPDNMTLSFSLLADSDSGKYQCKVYNGNVTVISKVYLIYLGYVIINLSGPNRAEVGMQSKYTCAAQCGMDCTVQWTLNKGFPRGRFIAEGPQILWTPSDLGQTQVFTCIALTPGGENIGQVTKTVTVVEAQPRPRPSNAQSSKPSVAVVNFASLLMLVSACV</sequence>
<evidence type="ECO:0000313" key="8">
    <source>
        <dbReference type="Proteomes" id="UP000606274"/>
    </source>
</evidence>
<dbReference type="SMART" id="SM00408">
    <property type="entry name" value="IGc2"/>
    <property type="match status" value="1"/>
</dbReference>
<feature type="chain" id="PRO_5035901648" description="Ig-like domain-containing protein" evidence="5">
    <location>
        <begin position="20"/>
        <end position="323"/>
    </location>
</feature>
<organism evidence="7 8">
    <name type="scientific">Silurus meridionalis</name>
    <name type="common">Southern catfish</name>
    <name type="synonym">Silurus soldatovi meridionalis</name>
    <dbReference type="NCBI Taxonomy" id="175797"/>
    <lineage>
        <taxon>Eukaryota</taxon>
        <taxon>Metazoa</taxon>
        <taxon>Chordata</taxon>
        <taxon>Craniata</taxon>
        <taxon>Vertebrata</taxon>
        <taxon>Euteleostomi</taxon>
        <taxon>Actinopterygii</taxon>
        <taxon>Neopterygii</taxon>
        <taxon>Teleostei</taxon>
        <taxon>Ostariophysi</taxon>
        <taxon>Siluriformes</taxon>
        <taxon>Siluridae</taxon>
        <taxon>Silurus</taxon>
    </lineage>
</organism>
<evidence type="ECO:0000256" key="5">
    <source>
        <dbReference type="SAM" id="SignalP"/>
    </source>
</evidence>
<keyword evidence="1 5" id="KW-0732">Signal</keyword>
<keyword evidence="2" id="KW-1015">Disulfide bond</keyword>
<keyword evidence="3" id="KW-0325">Glycoprotein</keyword>
<keyword evidence="8" id="KW-1185">Reference proteome</keyword>
<dbReference type="Proteomes" id="UP000606274">
    <property type="component" value="Unassembled WGS sequence"/>
</dbReference>
<dbReference type="SUPFAM" id="SSF48726">
    <property type="entry name" value="Immunoglobulin"/>
    <property type="match status" value="1"/>
</dbReference>